<name>A0A0A9HJT9_ARUDO</name>
<sequence length="11" mass="1543">MQYQKYFMKFE</sequence>
<organism evidence="1">
    <name type="scientific">Arundo donax</name>
    <name type="common">Giant reed</name>
    <name type="synonym">Donax arundinaceus</name>
    <dbReference type="NCBI Taxonomy" id="35708"/>
    <lineage>
        <taxon>Eukaryota</taxon>
        <taxon>Viridiplantae</taxon>
        <taxon>Streptophyta</taxon>
        <taxon>Embryophyta</taxon>
        <taxon>Tracheophyta</taxon>
        <taxon>Spermatophyta</taxon>
        <taxon>Magnoliopsida</taxon>
        <taxon>Liliopsida</taxon>
        <taxon>Poales</taxon>
        <taxon>Poaceae</taxon>
        <taxon>PACMAD clade</taxon>
        <taxon>Arundinoideae</taxon>
        <taxon>Arundineae</taxon>
        <taxon>Arundo</taxon>
    </lineage>
</organism>
<protein>
    <submittedName>
        <fullName evidence="1">Uncharacterized protein</fullName>
    </submittedName>
</protein>
<proteinExistence type="predicted"/>
<accession>A0A0A9HJT9</accession>
<dbReference type="EMBL" id="GBRH01161812">
    <property type="protein sequence ID" value="JAE36084.1"/>
    <property type="molecule type" value="Transcribed_RNA"/>
</dbReference>
<reference evidence="1" key="1">
    <citation type="submission" date="2014-09" db="EMBL/GenBank/DDBJ databases">
        <authorList>
            <person name="Magalhaes I.L.F."/>
            <person name="Oliveira U."/>
            <person name="Santos F.R."/>
            <person name="Vidigal T.H.D.A."/>
            <person name="Brescovit A.D."/>
            <person name="Santos A.J."/>
        </authorList>
    </citation>
    <scope>NUCLEOTIDE SEQUENCE</scope>
    <source>
        <tissue evidence="1">Shoot tissue taken approximately 20 cm above the soil surface</tissue>
    </source>
</reference>
<reference evidence="1" key="2">
    <citation type="journal article" date="2015" name="Data Brief">
        <title>Shoot transcriptome of the giant reed, Arundo donax.</title>
        <authorList>
            <person name="Barrero R.A."/>
            <person name="Guerrero F.D."/>
            <person name="Moolhuijzen P."/>
            <person name="Goolsby J.A."/>
            <person name="Tidwell J."/>
            <person name="Bellgard S.E."/>
            <person name="Bellgard M.I."/>
        </authorList>
    </citation>
    <scope>NUCLEOTIDE SEQUENCE</scope>
    <source>
        <tissue evidence="1">Shoot tissue taken approximately 20 cm above the soil surface</tissue>
    </source>
</reference>
<evidence type="ECO:0000313" key="1">
    <source>
        <dbReference type="EMBL" id="JAE36084.1"/>
    </source>
</evidence>